<dbReference type="RefSeq" id="WP_237853617.1">
    <property type="nucleotide sequence ID" value="NZ_JAKLWS010000009.1"/>
</dbReference>
<keyword evidence="3" id="KW-0175">Coiled coil</keyword>
<dbReference type="Pfam" id="PF13517">
    <property type="entry name" value="FG-GAP_3"/>
    <property type="match status" value="1"/>
</dbReference>
<dbReference type="EMBL" id="JAKLWS010000009">
    <property type="protein sequence ID" value="MCG2588730.1"/>
    <property type="molecule type" value="Genomic_DNA"/>
</dbReference>
<comment type="caution">
    <text evidence="5">The sequence shown here is derived from an EMBL/GenBank/DDBJ whole genome shotgun (WGS) entry which is preliminary data.</text>
</comment>
<dbReference type="PROSITE" id="PS50005">
    <property type="entry name" value="TPR"/>
    <property type="match status" value="1"/>
</dbReference>
<dbReference type="InterPro" id="IPR013517">
    <property type="entry name" value="FG-GAP"/>
</dbReference>
<dbReference type="InterPro" id="IPR019734">
    <property type="entry name" value="TPR_rpt"/>
</dbReference>
<accession>A0ABS9KCZ9</accession>
<dbReference type="Pfam" id="PF13424">
    <property type="entry name" value="TPR_12"/>
    <property type="match status" value="1"/>
</dbReference>
<reference evidence="5" key="1">
    <citation type="submission" date="2022-01" db="EMBL/GenBank/DDBJ databases">
        <authorList>
            <person name="Wang Y."/>
        </authorList>
    </citation>
    <scope>NUCLEOTIDE SEQUENCE</scope>
    <source>
        <strain evidence="5">WB101</strain>
    </source>
</reference>
<feature type="repeat" description="TPR" evidence="2">
    <location>
        <begin position="79"/>
        <end position="112"/>
    </location>
</feature>
<evidence type="ECO:0000259" key="4">
    <source>
        <dbReference type="Pfam" id="PF07593"/>
    </source>
</evidence>
<feature type="domain" description="ASPIC/UnbV" evidence="4">
    <location>
        <begin position="672"/>
        <end position="699"/>
    </location>
</feature>
<evidence type="ECO:0000256" key="3">
    <source>
        <dbReference type="SAM" id="Coils"/>
    </source>
</evidence>
<evidence type="ECO:0000256" key="1">
    <source>
        <dbReference type="ARBA" id="ARBA00022729"/>
    </source>
</evidence>
<keyword evidence="1" id="KW-0732">Signal</keyword>
<dbReference type="InterPro" id="IPR011519">
    <property type="entry name" value="UnbV_ASPIC"/>
</dbReference>
<gene>
    <name evidence="5" type="ORF">L6773_09145</name>
</gene>
<keyword evidence="2" id="KW-0802">TPR repeat</keyword>
<organism evidence="5 6">
    <name type="scientific">Rhodohalobacter sulfatireducens</name>
    <dbReference type="NCBI Taxonomy" id="2911366"/>
    <lineage>
        <taxon>Bacteria</taxon>
        <taxon>Pseudomonadati</taxon>
        <taxon>Balneolota</taxon>
        <taxon>Balneolia</taxon>
        <taxon>Balneolales</taxon>
        <taxon>Balneolaceae</taxon>
        <taxon>Rhodohalobacter</taxon>
    </lineage>
</organism>
<protein>
    <submittedName>
        <fullName evidence="5">ASPIC/UnbV domain-containing protein</fullName>
    </submittedName>
</protein>
<evidence type="ECO:0000313" key="6">
    <source>
        <dbReference type="Proteomes" id="UP001165366"/>
    </source>
</evidence>
<evidence type="ECO:0000256" key="2">
    <source>
        <dbReference type="PROSITE-ProRule" id="PRU00339"/>
    </source>
</evidence>
<dbReference type="PANTHER" id="PTHR44103">
    <property type="entry name" value="PROPROTEIN CONVERTASE P"/>
    <property type="match status" value="1"/>
</dbReference>
<dbReference type="Pfam" id="PF07593">
    <property type="entry name" value="UnbV_ASPIC"/>
    <property type="match status" value="1"/>
</dbReference>
<reference evidence="5" key="2">
    <citation type="submission" date="2024-05" db="EMBL/GenBank/DDBJ databases">
        <title>Rhodohalobacter halophilus gen. nov., sp. nov., a moderately halophilic member of the family Balneolaceae.</title>
        <authorList>
            <person name="Xia J."/>
        </authorList>
    </citation>
    <scope>NUCLEOTIDE SEQUENCE</scope>
    <source>
        <strain evidence="5">WB101</strain>
    </source>
</reference>
<dbReference type="SMART" id="SM00028">
    <property type="entry name" value="TPR"/>
    <property type="match status" value="2"/>
</dbReference>
<sequence>MSTIINRTHRILILGFLLIITCISCGESGESTEDSSEPEATYDQAVADFYMSLGASETDQTRFAFNKMNEVAQAFPEETAAWANLAVFAMRQGNFTLANERIGQALERSPDHPDVLHLAGLIASRQGNTSDAIDYFNQASQVSDNPRILYALAQELEREDPDTNSEEIKGTLRSLLENDENNQVVLLELARIAIREENAEQAEVYLNQLEELSDSWETQNREQLNLVFELLQEQNFSDLSLELSFLRSGLESQPRFQADLSQVRLSPTEVGFLITEFINLEQPEVQAAEPDLEMQLTRQSLDLQASEAVWVKGVTLSSESPPFPISVADGSVLIDEQLDLEFPGDTGSKLSKNAITEIDFNYDFRNDLAVAGSDGFRLYQLNEDQTFTDVTADLGLNAGILNGSYSGVWAFDVEMDGDLDLLLSFTSGSSFVLQNNGDGSFTQTTPFNQNQTIKEFLWADLDGEGTPEATVLTETGSVIIYRNLRGGEFGQGVQMAEDQTAIAVSDMDANAQFEIISVDESGLFTSHNYSFDTGEWQTSDYFDSDVTGLTSPYLFTADLDNNGSIDLVLSTDEQTHVWLGDEQRNPVKLDSTYPGKIYSVFDVEGDEKLDLLGITDDLTPFYLKTETTLEYFARSIRAQASGSTGDQRINSFGIGGEMEIRSGLLYQKQLISSPIVHFGLGEYEEAQMLRIIWPNGSVQAEFAELGMGSTIFNEQILKGSCPWLFSHDGEEMQFVTDILWRSPLGLRINAQETAGVAQTLDRVKIPSEMIEAEDGVYKLSITAELWESHFFDHVQLVAVDHPENTEIFVDERFAFPVPDLSTKLMSNLKQVENVVDENGNNLTTQVSEVDKKYIQPFEKTKYQGLAKEHSIEISLKDDESDLLVLNGWLRPTDSSINLALSQGSIQAPKGLRVEYKNESGSWDLLHENFGFPAGKTKTILLDLEGIFSNQTDRTVRLTTTTETYWDGIFQAQKLDQSKMEETTLEPLKMDLQYRGFSEWSRADSTSPMLANYNEISSTAQRWRDLEGFHTRFGDVSELLAEVDDRYVIMNAGDEIELEFKALESPRNGYKRSYVFISDGWEKDGDYNTEASATVLPLPYHGQKDYEYGGNTILWNDPVFQKHKEDWVNYHTRYITPRSFRSALLFDE</sequence>
<dbReference type="InterPro" id="IPR011990">
    <property type="entry name" value="TPR-like_helical_dom_sf"/>
</dbReference>
<dbReference type="InterPro" id="IPR028994">
    <property type="entry name" value="Integrin_alpha_N"/>
</dbReference>
<name>A0ABS9KCZ9_9BACT</name>
<keyword evidence="6" id="KW-1185">Reference proteome</keyword>
<proteinExistence type="predicted"/>
<dbReference type="PANTHER" id="PTHR44103:SF1">
    <property type="entry name" value="PROPROTEIN CONVERTASE P"/>
    <property type="match status" value="1"/>
</dbReference>
<dbReference type="SUPFAM" id="SSF48452">
    <property type="entry name" value="TPR-like"/>
    <property type="match status" value="1"/>
</dbReference>
<dbReference type="Gene3D" id="1.25.40.10">
    <property type="entry name" value="Tetratricopeptide repeat domain"/>
    <property type="match status" value="1"/>
</dbReference>
<evidence type="ECO:0000313" key="5">
    <source>
        <dbReference type="EMBL" id="MCG2588730.1"/>
    </source>
</evidence>
<dbReference type="Proteomes" id="UP001165366">
    <property type="component" value="Unassembled WGS sequence"/>
</dbReference>
<dbReference type="SUPFAM" id="SSF69318">
    <property type="entry name" value="Integrin alpha N-terminal domain"/>
    <property type="match status" value="1"/>
</dbReference>
<feature type="coiled-coil region" evidence="3">
    <location>
        <begin position="192"/>
        <end position="226"/>
    </location>
</feature>